<organism evidence="9 10">
    <name type="scientific">Desulfomonile tiedjei</name>
    <dbReference type="NCBI Taxonomy" id="2358"/>
    <lineage>
        <taxon>Bacteria</taxon>
        <taxon>Pseudomonadati</taxon>
        <taxon>Thermodesulfobacteriota</taxon>
        <taxon>Desulfomonilia</taxon>
        <taxon>Desulfomonilales</taxon>
        <taxon>Desulfomonilaceae</taxon>
        <taxon>Desulfomonile</taxon>
    </lineage>
</organism>
<dbReference type="Gene3D" id="3.40.47.10">
    <property type="match status" value="1"/>
</dbReference>
<evidence type="ECO:0000313" key="10">
    <source>
        <dbReference type="Proteomes" id="UP000807825"/>
    </source>
</evidence>
<dbReference type="Pfam" id="PF00108">
    <property type="entry name" value="Thiolase_N"/>
    <property type="match status" value="1"/>
</dbReference>
<evidence type="ECO:0000256" key="6">
    <source>
        <dbReference type="ARBA" id="ARBA00032316"/>
    </source>
</evidence>
<dbReference type="CDD" id="cd00829">
    <property type="entry name" value="SCP-x_thiolase"/>
    <property type="match status" value="1"/>
</dbReference>
<evidence type="ECO:0000259" key="7">
    <source>
        <dbReference type="Pfam" id="PF00108"/>
    </source>
</evidence>
<dbReference type="PIRSF" id="PIRSF000429">
    <property type="entry name" value="Ac-CoA_Ac_transf"/>
    <property type="match status" value="1"/>
</dbReference>
<dbReference type="PANTHER" id="PTHR42870:SF1">
    <property type="entry name" value="NON-SPECIFIC LIPID-TRANSFER PROTEIN-LIKE 2"/>
    <property type="match status" value="1"/>
</dbReference>
<evidence type="ECO:0000256" key="3">
    <source>
        <dbReference type="ARBA" id="ARBA00022679"/>
    </source>
</evidence>
<dbReference type="InterPro" id="IPR055140">
    <property type="entry name" value="Thiolase_C_2"/>
</dbReference>
<evidence type="ECO:0000256" key="4">
    <source>
        <dbReference type="ARBA" id="ARBA00023055"/>
    </source>
</evidence>
<keyword evidence="3" id="KW-0808">Transferase</keyword>
<dbReference type="GO" id="GO:0003988">
    <property type="term" value="F:acetyl-CoA C-acyltransferase activity"/>
    <property type="evidence" value="ECO:0007669"/>
    <property type="project" value="UniProtKB-ARBA"/>
</dbReference>
<keyword evidence="5" id="KW-0446">Lipid-binding</keyword>
<gene>
    <name evidence="9" type="ORF">HY912_04925</name>
</gene>
<evidence type="ECO:0000313" key="9">
    <source>
        <dbReference type="EMBL" id="MBI5248817.1"/>
    </source>
</evidence>
<dbReference type="GO" id="GO:0008289">
    <property type="term" value="F:lipid binding"/>
    <property type="evidence" value="ECO:0007669"/>
    <property type="project" value="UniProtKB-KW"/>
</dbReference>
<evidence type="ECO:0000259" key="8">
    <source>
        <dbReference type="Pfam" id="PF22691"/>
    </source>
</evidence>
<accession>A0A9D6Z2R1</accession>
<proteinExistence type="predicted"/>
<evidence type="ECO:0000256" key="5">
    <source>
        <dbReference type="ARBA" id="ARBA00023121"/>
    </source>
</evidence>
<keyword evidence="2" id="KW-0813">Transport</keyword>
<dbReference type="SUPFAM" id="SSF53901">
    <property type="entry name" value="Thiolase-like"/>
    <property type="match status" value="1"/>
</dbReference>
<feature type="domain" description="Thiolase C-terminal" evidence="8">
    <location>
        <begin position="291"/>
        <end position="407"/>
    </location>
</feature>
<dbReference type="InterPro" id="IPR016039">
    <property type="entry name" value="Thiolase-like"/>
</dbReference>
<dbReference type="Proteomes" id="UP000807825">
    <property type="component" value="Unassembled WGS sequence"/>
</dbReference>
<dbReference type="PROSITE" id="PS00737">
    <property type="entry name" value="THIOLASE_2"/>
    <property type="match status" value="1"/>
</dbReference>
<dbReference type="EMBL" id="JACRDE010000144">
    <property type="protein sequence ID" value="MBI5248817.1"/>
    <property type="molecule type" value="Genomic_DNA"/>
</dbReference>
<dbReference type="PANTHER" id="PTHR42870">
    <property type="entry name" value="ACETYL-COA C-ACETYLTRANSFERASE"/>
    <property type="match status" value="1"/>
</dbReference>
<dbReference type="GO" id="GO:0006869">
    <property type="term" value="P:lipid transport"/>
    <property type="evidence" value="ECO:0007669"/>
    <property type="project" value="UniProtKB-KW"/>
</dbReference>
<dbReference type="AlphaFoldDB" id="A0A9D6Z2R1"/>
<evidence type="ECO:0000256" key="2">
    <source>
        <dbReference type="ARBA" id="ARBA00022448"/>
    </source>
</evidence>
<protein>
    <recommendedName>
        <fullName evidence="1">propanoyl-CoA C-acyltransferase</fullName>
        <ecNumber evidence="1">2.3.1.176</ecNumber>
    </recommendedName>
    <alternativeName>
        <fullName evidence="6">Propanoyl-CoA C-acyltransferase</fullName>
    </alternativeName>
</protein>
<reference evidence="9" key="1">
    <citation type="submission" date="2020-07" db="EMBL/GenBank/DDBJ databases">
        <title>Huge and variable diversity of episymbiotic CPR bacteria and DPANN archaea in groundwater ecosystems.</title>
        <authorList>
            <person name="He C.Y."/>
            <person name="Keren R."/>
            <person name="Whittaker M."/>
            <person name="Farag I.F."/>
            <person name="Doudna J."/>
            <person name="Cate J.H.D."/>
            <person name="Banfield J.F."/>
        </authorList>
    </citation>
    <scope>NUCLEOTIDE SEQUENCE</scope>
    <source>
        <strain evidence="9">NC_groundwater_1664_Pr3_B-0.1um_52_9</strain>
    </source>
</reference>
<name>A0A9D6Z2R1_9BACT</name>
<dbReference type="InterPro" id="IPR020616">
    <property type="entry name" value="Thiolase_N"/>
</dbReference>
<dbReference type="Pfam" id="PF22691">
    <property type="entry name" value="Thiolase_C_1"/>
    <property type="match status" value="1"/>
</dbReference>
<keyword evidence="4" id="KW-0445">Lipid transport</keyword>
<dbReference type="InterPro" id="IPR002155">
    <property type="entry name" value="Thiolase"/>
</dbReference>
<comment type="caution">
    <text evidence="9">The sequence shown here is derived from an EMBL/GenBank/DDBJ whole genome shotgun (WGS) entry which is preliminary data.</text>
</comment>
<dbReference type="InterPro" id="IPR020613">
    <property type="entry name" value="Thiolase_CS"/>
</dbReference>
<sequence>MIRTKDVYVIGSYTTRFQKWLDKSIKDLTRDTYLGVLKDAGMADGRDLEFCWFSNCSMGTLWEQDLIRGHVSMAPLVEDGLFPERIPVINVEGACSSASMALHGAWKDILSGQCEVSLAIGVDKFYHPDMKTVVAAYEHGIDRLDKDRLVSEYKDVANQCSRRFEIGKGHTVFMDTYAMQACWHMWKWGTTQEQIALAASKNHYNGSLNPKAQYQFEVPVEKVMGDYVVSYPLTRSMCAPIGDGGAAAILCSEDYLKSLPQEVRSRAVKVAASVLASGKHRVISEPSLSKWAADRAYKMAGVTPDDVDVAEVHDATAFCEIYQAEMMGFCPIGQGGKFIESGATKLDGTLPINTSGGLVSKGHPVGATGLSMIYELVTQLRGDAGSRQVQGARTALAENGGGVVSTEEYACSITILQARE</sequence>
<evidence type="ECO:0000256" key="1">
    <source>
        <dbReference type="ARBA" id="ARBA00012352"/>
    </source>
</evidence>
<feature type="domain" description="Thiolase N-terminal" evidence="7">
    <location>
        <begin position="7"/>
        <end position="222"/>
    </location>
</feature>
<dbReference type="EC" id="2.3.1.176" evidence="1"/>